<evidence type="ECO:0000313" key="8">
    <source>
        <dbReference type="Proteomes" id="UP000287239"/>
    </source>
</evidence>
<accession>A0A429ZQU8</accession>
<dbReference type="GO" id="GO:0009229">
    <property type="term" value="P:thiamine diphosphate biosynthetic process"/>
    <property type="evidence" value="ECO:0007669"/>
    <property type="project" value="InterPro"/>
</dbReference>
<proteinExistence type="predicted"/>
<dbReference type="GeneID" id="98568070"/>
<sequence>MISQVVIVAGGDETLWPEITTYQGRETFWIGVDRGAYRLLKKGIVPDLAVGDFDSLSSAELKEVEGLVSDIHYSIPEKDDTDTQLGLKLALAKHPQAEVLILGATGGRLDHFLSNLWLPLDPRFEEELQRIKLIDEQNTITYFLPGDYVIEKEADKKYLAYVCLTAVTDLSLYDAKYRLENYQVPRPMSFASNEFIGDTSHFSFTSGVVAVIQSKDL</sequence>
<dbReference type="GO" id="GO:0004788">
    <property type="term" value="F:thiamine diphosphokinase activity"/>
    <property type="evidence" value="ECO:0007669"/>
    <property type="project" value="UniProtKB-UniRule"/>
</dbReference>
<evidence type="ECO:0000256" key="5">
    <source>
        <dbReference type="NCBIfam" id="TIGR01378"/>
    </source>
</evidence>
<dbReference type="PANTHER" id="PTHR41299:SF1">
    <property type="entry name" value="THIAMINE PYROPHOSPHOKINASE"/>
    <property type="match status" value="1"/>
</dbReference>
<organism evidence="7 8">
    <name type="scientific">Vagococcus salmoninarum</name>
    <dbReference type="NCBI Taxonomy" id="2739"/>
    <lineage>
        <taxon>Bacteria</taxon>
        <taxon>Bacillati</taxon>
        <taxon>Bacillota</taxon>
        <taxon>Bacilli</taxon>
        <taxon>Lactobacillales</taxon>
        <taxon>Enterococcaceae</taxon>
        <taxon>Vagococcus</taxon>
    </lineage>
</organism>
<feature type="domain" description="Thiamin pyrophosphokinase thiamin-binding" evidence="6">
    <location>
        <begin position="146"/>
        <end position="210"/>
    </location>
</feature>
<dbReference type="GO" id="GO:0016301">
    <property type="term" value="F:kinase activity"/>
    <property type="evidence" value="ECO:0007669"/>
    <property type="project" value="UniProtKB-KW"/>
</dbReference>
<gene>
    <name evidence="7" type="ORF">CBF35_06785</name>
</gene>
<keyword evidence="3 7" id="KW-0418">Kinase</keyword>
<dbReference type="Proteomes" id="UP000287239">
    <property type="component" value="Unassembled WGS sequence"/>
</dbReference>
<comment type="caution">
    <text evidence="7">The sequence shown here is derived from an EMBL/GenBank/DDBJ whole genome shotgun (WGS) entry which is preliminary data.</text>
</comment>
<dbReference type="EMBL" id="NGJU01000008">
    <property type="protein sequence ID" value="RST96100.1"/>
    <property type="molecule type" value="Genomic_DNA"/>
</dbReference>
<dbReference type="InterPro" id="IPR006282">
    <property type="entry name" value="Thi_PPkinase"/>
</dbReference>
<dbReference type="RefSeq" id="WP_126779406.1">
    <property type="nucleotide sequence ID" value="NZ_CAUQJP010000028.1"/>
</dbReference>
<keyword evidence="1" id="KW-0808">Transferase</keyword>
<dbReference type="SMART" id="SM00983">
    <property type="entry name" value="TPK_B1_binding"/>
    <property type="match status" value="1"/>
</dbReference>
<protein>
    <recommendedName>
        <fullName evidence="5">Thiamine diphosphokinase</fullName>
        <ecNumber evidence="5">2.7.6.2</ecNumber>
    </recommendedName>
</protein>
<dbReference type="Gene3D" id="3.40.50.10240">
    <property type="entry name" value="Thiamin pyrophosphokinase, catalytic domain"/>
    <property type="match status" value="1"/>
</dbReference>
<keyword evidence="8" id="KW-1185">Reference proteome</keyword>
<evidence type="ECO:0000256" key="3">
    <source>
        <dbReference type="ARBA" id="ARBA00022777"/>
    </source>
</evidence>
<evidence type="ECO:0000259" key="6">
    <source>
        <dbReference type="SMART" id="SM00983"/>
    </source>
</evidence>
<dbReference type="GO" id="GO:0030975">
    <property type="term" value="F:thiamine binding"/>
    <property type="evidence" value="ECO:0007669"/>
    <property type="project" value="InterPro"/>
</dbReference>
<dbReference type="InterPro" id="IPR036759">
    <property type="entry name" value="TPK_catalytic_sf"/>
</dbReference>
<dbReference type="CDD" id="cd07995">
    <property type="entry name" value="TPK"/>
    <property type="match status" value="1"/>
</dbReference>
<evidence type="ECO:0000313" key="7">
    <source>
        <dbReference type="EMBL" id="RST96100.1"/>
    </source>
</evidence>
<reference evidence="7 8" key="1">
    <citation type="submission" date="2017-05" db="EMBL/GenBank/DDBJ databases">
        <title>Vagococcus spp. assemblies.</title>
        <authorList>
            <person name="Gulvik C.A."/>
        </authorList>
    </citation>
    <scope>NUCLEOTIDE SEQUENCE [LARGE SCALE GENOMIC DNA]</scope>
    <source>
        <strain evidence="7 8">NCFB 2777</strain>
    </source>
</reference>
<keyword evidence="2" id="KW-0547">Nucleotide-binding</keyword>
<dbReference type="InterPro" id="IPR007373">
    <property type="entry name" value="Thiamin_PyroPKinase_B1-bd"/>
</dbReference>
<dbReference type="InterPro" id="IPR053149">
    <property type="entry name" value="TPK"/>
</dbReference>
<dbReference type="PANTHER" id="PTHR41299">
    <property type="entry name" value="THIAMINE PYROPHOSPHOKINASE"/>
    <property type="match status" value="1"/>
</dbReference>
<dbReference type="EC" id="2.7.6.2" evidence="5"/>
<evidence type="ECO:0000256" key="4">
    <source>
        <dbReference type="ARBA" id="ARBA00022840"/>
    </source>
</evidence>
<evidence type="ECO:0000256" key="2">
    <source>
        <dbReference type="ARBA" id="ARBA00022741"/>
    </source>
</evidence>
<dbReference type="Pfam" id="PF04265">
    <property type="entry name" value="TPK_B1_binding"/>
    <property type="match status" value="1"/>
</dbReference>
<dbReference type="AlphaFoldDB" id="A0A429ZQU8"/>
<dbReference type="GO" id="GO:0006772">
    <property type="term" value="P:thiamine metabolic process"/>
    <property type="evidence" value="ECO:0007669"/>
    <property type="project" value="UniProtKB-UniRule"/>
</dbReference>
<name>A0A429ZQU8_9ENTE</name>
<evidence type="ECO:0000256" key="1">
    <source>
        <dbReference type="ARBA" id="ARBA00022679"/>
    </source>
</evidence>
<dbReference type="Pfam" id="PF04263">
    <property type="entry name" value="TPK_catalytic"/>
    <property type="match status" value="1"/>
</dbReference>
<keyword evidence="4" id="KW-0067">ATP-binding</keyword>
<dbReference type="GO" id="GO:0005524">
    <property type="term" value="F:ATP binding"/>
    <property type="evidence" value="ECO:0007669"/>
    <property type="project" value="UniProtKB-KW"/>
</dbReference>
<dbReference type="SUPFAM" id="SSF63999">
    <property type="entry name" value="Thiamin pyrophosphokinase, catalytic domain"/>
    <property type="match status" value="1"/>
</dbReference>
<dbReference type="OrthoDB" id="9804377at2"/>
<dbReference type="NCBIfam" id="TIGR01378">
    <property type="entry name" value="thi_PPkinase"/>
    <property type="match status" value="1"/>
</dbReference>
<dbReference type="InterPro" id="IPR007371">
    <property type="entry name" value="TPK_catalytic"/>
</dbReference>